<dbReference type="EMBL" id="CADCVW010000095">
    <property type="protein sequence ID" value="CAA9515530.1"/>
    <property type="molecule type" value="Genomic_DNA"/>
</dbReference>
<organism evidence="2">
    <name type="scientific">uncultured Sphingomonadaceae bacterium</name>
    <dbReference type="NCBI Taxonomy" id="169976"/>
    <lineage>
        <taxon>Bacteria</taxon>
        <taxon>Pseudomonadati</taxon>
        <taxon>Pseudomonadota</taxon>
        <taxon>Alphaproteobacteria</taxon>
        <taxon>Sphingomonadales</taxon>
        <taxon>Sphingomonadaceae</taxon>
        <taxon>environmental samples</taxon>
    </lineage>
</organism>
<protein>
    <recommendedName>
        <fullName evidence="3">DUF3147 family protein</fullName>
    </recommendedName>
</protein>
<dbReference type="AlphaFoldDB" id="A0A6J4T707"/>
<feature type="transmembrane region" description="Helical" evidence="1">
    <location>
        <begin position="87"/>
        <end position="110"/>
    </location>
</feature>
<proteinExistence type="predicted"/>
<feature type="transmembrane region" description="Helical" evidence="1">
    <location>
        <begin position="59"/>
        <end position="81"/>
    </location>
</feature>
<name>A0A6J4T707_9SPHN</name>
<dbReference type="NCBIfam" id="NF006749">
    <property type="entry name" value="PRK09272.1-2"/>
    <property type="match status" value="1"/>
</dbReference>
<evidence type="ECO:0000256" key="1">
    <source>
        <dbReference type="SAM" id="Phobius"/>
    </source>
</evidence>
<sequence>MTAFVARVLLSGLVVALASTLARRQPTLGALIVALPLVSVLSMIWLWRDGADAATMAGYVEGTFWYFLPTIPMFLLMPALLRGGVGFWPSLLAGCTLTVALYLPTVWLAARFGVRL</sequence>
<evidence type="ECO:0000313" key="2">
    <source>
        <dbReference type="EMBL" id="CAA9515530.1"/>
    </source>
</evidence>
<gene>
    <name evidence="2" type="ORF">AVDCRST_MAG39-2422</name>
</gene>
<accession>A0A6J4T707</accession>
<keyword evidence="1" id="KW-1133">Transmembrane helix</keyword>
<evidence type="ECO:0008006" key="3">
    <source>
        <dbReference type="Google" id="ProtNLM"/>
    </source>
</evidence>
<feature type="transmembrane region" description="Helical" evidence="1">
    <location>
        <begin position="28"/>
        <end position="47"/>
    </location>
</feature>
<dbReference type="InterPro" id="IPR058117">
    <property type="entry name" value="BV97_02767-like"/>
</dbReference>
<keyword evidence="1" id="KW-0812">Transmembrane</keyword>
<keyword evidence="1" id="KW-0472">Membrane</keyword>
<reference evidence="2" key="1">
    <citation type="submission" date="2020-02" db="EMBL/GenBank/DDBJ databases">
        <authorList>
            <person name="Meier V. D."/>
        </authorList>
    </citation>
    <scope>NUCLEOTIDE SEQUENCE</scope>
    <source>
        <strain evidence="2">AVDCRST_MAG39</strain>
    </source>
</reference>